<dbReference type="GO" id="GO:0009331">
    <property type="term" value="C:glycerol-3-phosphate dehydrogenase (FAD) complex"/>
    <property type="evidence" value="ECO:0007669"/>
    <property type="project" value="InterPro"/>
</dbReference>
<reference evidence="7 8" key="1">
    <citation type="submission" date="2016-10" db="EMBL/GenBank/DDBJ databases">
        <authorList>
            <person name="de Groot N.N."/>
        </authorList>
    </citation>
    <scope>NUCLEOTIDE SEQUENCE [LARGE SCALE GENOMIC DNA]</scope>
    <source>
        <strain evidence="7 8">DSM 1736</strain>
    </source>
</reference>
<dbReference type="GO" id="GO:0046872">
    <property type="term" value="F:metal ion binding"/>
    <property type="evidence" value="ECO:0007669"/>
    <property type="project" value="UniProtKB-KW"/>
</dbReference>
<dbReference type="GO" id="GO:0051539">
    <property type="term" value="F:4 iron, 4 sulfur cluster binding"/>
    <property type="evidence" value="ECO:0007669"/>
    <property type="project" value="UniProtKB-KW"/>
</dbReference>
<dbReference type="NCBIfam" id="NF008369">
    <property type="entry name" value="PRK11168.1"/>
    <property type="match status" value="1"/>
</dbReference>
<proteinExistence type="predicted"/>
<dbReference type="GO" id="GO:0016020">
    <property type="term" value="C:membrane"/>
    <property type="evidence" value="ECO:0007669"/>
    <property type="project" value="InterPro"/>
</dbReference>
<dbReference type="GO" id="GO:0016491">
    <property type="term" value="F:oxidoreductase activity"/>
    <property type="evidence" value="ECO:0007669"/>
    <property type="project" value="UniProtKB-ARBA"/>
</dbReference>
<dbReference type="InterPro" id="IPR009051">
    <property type="entry name" value="Helical_ferredxn"/>
</dbReference>
<feature type="domain" description="4Fe-4S ferredoxin-type" evidence="6">
    <location>
        <begin position="2"/>
        <end position="31"/>
    </location>
</feature>
<evidence type="ECO:0000256" key="5">
    <source>
        <dbReference type="ARBA" id="ARBA00023014"/>
    </source>
</evidence>
<name>A0A1G9YUT9_9FIRM</name>
<dbReference type="PANTHER" id="PTHR32479:SF19">
    <property type="entry name" value="ANAEROBIC GLYCEROL-3-PHOSPHATE DEHYDROGENASE SUBUNIT C"/>
    <property type="match status" value="1"/>
</dbReference>
<evidence type="ECO:0000256" key="4">
    <source>
        <dbReference type="ARBA" id="ARBA00023004"/>
    </source>
</evidence>
<dbReference type="EMBL" id="FNHB01000012">
    <property type="protein sequence ID" value="SDN12919.1"/>
    <property type="molecule type" value="Genomic_DNA"/>
</dbReference>
<accession>A0A1G9YUT9</accession>
<dbReference type="InterPro" id="IPR017896">
    <property type="entry name" value="4Fe4S_Fe-S-bd"/>
</dbReference>
<dbReference type="GO" id="GO:0009061">
    <property type="term" value="P:anaerobic respiration"/>
    <property type="evidence" value="ECO:0007669"/>
    <property type="project" value="InterPro"/>
</dbReference>
<evidence type="ECO:0000313" key="8">
    <source>
        <dbReference type="Proteomes" id="UP000214880"/>
    </source>
</evidence>
<dbReference type="NCBIfam" id="TIGR03379">
    <property type="entry name" value="glycerol3P_GlpC"/>
    <property type="match status" value="1"/>
</dbReference>
<evidence type="ECO:0000313" key="7">
    <source>
        <dbReference type="EMBL" id="SDN12919.1"/>
    </source>
</evidence>
<dbReference type="PROSITE" id="PS00198">
    <property type="entry name" value="4FE4S_FER_1"/>
    <property type="match status" value="2"/>
</dbReference>
<dbReference type="PANTHER" id="PTHR32479">
    <property type="entry name" value="GLYCOLATE OXIDASE IRON-SULFUR SUBUNIT"/>
    <property type="match status" value="1"/>
</dbReference>
<dbReference type="Pfam" id="PF02754">
    <property type="entry name" value="CCG"/>
    <property type="match status" value="2"/>
</dbReference>
<dbReference type="InterPro" id="IPR017753">
    <property type="entry name" value="G3P_DH_GlpC_su"/>
</dbReference>
<dbReference type="RefSeq" id="WP_092074768.1">
    <property type="nucleotide sequence ID" value="NZ_FNHB01000012.1"/>
</dbReference>
<dbReference type="OrthoDB" id="9794954at2"/>
<keyword evidence="8" id="KW-1185">Reference proteome</keyword>
<dbReference type="Pfam" id="PF13183">
    <property type="entry name" value="Fer4_8"/>
    <property type="match status" value="1"/>
</dbReference>
<sequence length="400" mass="44018">MKKHRINPDRCTACTSCIAQCPVTAATRKFRGPKMMGPALERMRLAQDDEDPSLDYCSNCKNCDISCPFGVPVSTLNMLARAKQYQKKNQRLRDNILSHGEKMAKLSSAIPGMAAATNFGMTIGRKSGLLDLIGISGKAPLPAYHANSFVKQFKKLKQQSFPDKVVFFPGCFINYNDPQVGLDFVAVMQKNNIEVIVDEDFVCCGSPLVVNGYLDEAHENAVKNTGLISKWIAESYPIITCCTSCGLMLKQEYQELFGLEAVQENARHMYDSMEFLALLQDEGRLNTDFSPVDAEYLYHAPCHLRAQGMGLPALEVLPLIPGLKIANADAGCCGISGNYGFKADKYDIAMAVGQNLFDTITEADVDTVVCDCGTCRLQITHGARVKTVHPVSLLRQAYRV</sequence>
<keyword evidence="5" id="KW-0411">Iron-sulfur</keyword>
<dbReference type="AlphaFoldDB" id="A0A1G9YUT9"/>
<keyword evidence="3" id="KW-0677">Repeat</keyword>
<evidence type="ECO:0000256" key="1">
    <source>
        <dbReference type="ARBA" id="ARBA00022485"/>
    </source>
</evidence>
<dbReference type="SUPFAM" id="SSF46548">
    <property type="entry name" value="alpha-helical ferredoxin"/>
    <property type="match status" value="1"/>
</dbReference>
<evidence type="ECO:0000259" key="6">
    <source>
        <dbReference type="PROSITE" id="PS51379"/>
    </source>
</evidence>
<keyword evidence="1" id="KW-0004">4Fe-4S</keyword>
<dbReference type="STRING" id="146817.SAMN04488502_11278"/>
<dbReference type="InterPro" id="IPR004017">
    <property type="entry name" value="Cys_rich_dom"/>
</dbReference>
<gene>
    <name evidence="7" type="ORF">SAMN04488502_11278</name>
</gene>
<evidence type="ECO:0000256" key="2">
    <source>
        <dbReference type="ARBA" id="ARBA00022723"/>
    </source>
</evidence>
<dbReference type="Proteomes" id="UP000214880">
    <property type="component" value="Unassembled WGS sequence"/>
</dbReference>
<keyword evidence="2" id="KW-0479">Metal-binding</keyword>
<dbReference type="InterPro" id="IPR017900">
    <property type="entry name" value="4Fe4S_Fe_S_CS"/>
</dbReference>
<dbReference type="PROSITE" id="PS51379">
    <property type="entry name" value="4FE4S_FER_2"/>
    <property type="match status" value="1"/>
</dbReference>
<protein>
    <submittedName>
        <fullName evidence="7">Glycerol 3-phosphate dehydrogenase (Quinone) subunit C</fullName>
    </submittedName>
</protein>
<evidence type="ECO:0000256" key="3">
    <source>
        <dbReference type="ARBA" id="ARBA00022737"/>
    </source>
</evidence>
<dbReference type="Gene3D" id="1.10.1060.10">
    <property type="entry name" value="Alpha-helical ferredoxin"/>
    <property type="match status" value="1"/>
</dbReference>
<keyword evidence="4" id="KW-0408">Iron</keyword>
<organism evidence="7 8">
    <name type="scientific">Dendrosporobacter quercicolus</name>
    <dbReference type="NCBI Taxonomy" id="146817"/>
    <lineage>
        <taxon>Bacteria</taxon>
        <taxon>Bacillati</taxon>
        <taxon>Bacillota</taxon>
        <taxon>Negativicutes</taxon>
        <taxon>Selenomonadales</taxon>
        <taxon>Sporomusaceae</taxon>
        <taxon>Dendrosporobacter</taxon>
    </lineage>
</organism>